<dbReference type="SMART" id="SM00530">
    <property type="entry name" value="HTH_XRE"/>
    <property type="match status" value="1"/>
</dbReference>
<dbReference type="GO" id="GO:0003700">
    <property type="term" value="F:DNA-binding transcription factor activity"/>
    <property type="evidence" value="ECO:0007669"/>
    <property type="project" value="TreeGrafter"/>
</dbReference>
<dbReference type="Pfam" id="PF01381">
    <property type="entry name" value="HTH_3"/>
    <property type="match status" value="1"/>
</dbReference>
<dbReference type="GO" id="GO:0005829">
    <property type="term" value="C:cytosol"/>
    <property type="evidence" value="ECO:0007669"/>
    <property type="project" value="TreeGrafter"/>
</dbReference>
<dbReference type="GO" id="GO:0003677">
    <property type="term" value="F:DNA binding"/>
    <property type="evidence" value="ECO:0007669"/>
    <property type="project" value="UniProtKB-KW"/>
</dbReference>
<dbReference type="InterPro" id="IPR011051">
    <property type="entry name" value="RmlC_Cupin_sf"/>
</dbReference>
<dbReference type="CDD" id="cd02209">
    <property type="entry name" value="cupin_XRE_C"/>
    <property type="match status" value="1"/>
</dbReference>
<evidence type="ECO:0000313" key="3">
    <source>
        <dbReference type="EMBL" id="MBR7831236.1"/>
    </source>
</evidence>
<protein>
    <submittedName>
        <fullName evidence="3">Helix-turn-helix domain-containing protein</fullName>
    </submittedName>
</protein>
<accession>A0A941IQA9</accession>
<name>A0A941IQA9_9ACTN</name>
<dbReference type="Gene3D" id="2.60.120.10">
    <property type="entry name" value="Jelly Rolls"/>
    <property type="match status" value="1"/>
</dbReference>
<dbReference type="InterPro" id="IPR050807">
    <property type="entry name" value="TransReg_Diox_bact_type"/>
</dbReference>
<dbReference type="PANTHER" id="PTHR46797:SF1">
    <property type="entry name" value="METHYLPHOSPHONATE SYNTHASE"/>
    <property type="match status" value="1"/>
</dbReference>
<dbReference type="PANTHER" id="PTHR46797">
    <property type="entry name" value="HTH-TYPE TRANSCRIPTIONAL REGULATOR"/>
    <property type="match status" value="1"/>
</dbReference>
<feature type="domain" description="HTH cro/C1-type" evidence="2">
    <location>
        <begin position="18"/>
        <end position="72"/>
    </location>
</feature>
<dbReference type="CDD" id="cd00093">
    <property type="entry name" value="HTH_XRE"/>
    <property type="match status" value="1"/>
</dbReference>
<dbReference type="AlphaFoldDB" id="A0A941IQA9"/>
<sequence length="185" mass="19289">MTQARTTTPLAHEVARRIRKLRADRGISLSELARGANLGKATLSAIEAGTRNATLETLYAIAARLDVPLAALLAPPTPADAPTVSGTAVTAELLEVFTDDGATTELYRLTIRPGPTQTSPAHPRGVVEYLTVFSGTALVGPADTPLTVAAGGHASFASDVPHIYAALDAEVHASLVIRHPSRRQG</sequence>
<comment type="caution">
    <text evidence="3">The sequence shown here is derived from an EMBL/GenBank/DDBJ whole genome shotgun (WGS) entry which is preliminary data.</text>
</comment>
<dbReference type="SUPFAM" id="SSF51182">
    <property type="entry name" value="RmlC-like cupins"/>
    <property type="match status" value="1"/>
</dbReference>
<dbReference type="RefSeq" id="WP_212522351.1">
    <property type="nucleotide sequence ID" value="NZ_JAGSOH010000200.1"/>
</dbReference>
<keyword evidence="4" id="KW-1185">Reference proteome</keyword>
<keyword evidence="1" id="KW-0238">DNA-binding</keyword>
<dbReference type="PROSITE" id="PS50943">
    <property type="entry name" value="HTH_CROC1"/>
    <property type="match status" value="1"/>
</dbReference>
<reference evidence="3" key="1">
    <citation type="submission" date="2021-04" db="EMBL/GenBank/DDBJ databases">
        <title>Genome based classification of Actinospica acidithermotolerans sp. nov., an actinobacterium isolated from an Indonesian hot spring.</title>
        <authorList>
            <person name="Kusuma A.B."/>
            <person name="Putra K.E."/>
            <person name="Nafisah S."/>
            <person name="Loh J."/>
            <person name="Nouioui I."/>
            <person name="Goodfellow M."/>
        </authorList>
    </citation>
    <scope>NUCLEOTIDE SEQUENCE</scope>
    <source>
        <strain evidence="3">MGRD01-02</strain>
    </source>
</reference>
<dbReference type="InterPro" id="IPR014710">
    <property type="entry name" value="RmlC-like_jellyroll"/>
</dbReference>
<dbReference type="Proteomes" id="UP000676325">
    <property type="component" value="Unassembled WGS sequence"/>
</dbReference>
<proteinExistence type="predicted"/>
<gene>
    <name evidence="3" type="ORF">KDK95_33330</name>
</gene>
<evidence type="ECO:0000256" key="1">
    <source>
        <dbReference type="ARBA" id="ARBA00023125"/>
    </source>
</evidence>
<dbReference type="InterPro" id="IPR010982">
    <property type="entry name" value="Lambda_DNA-bd_dom_sf"/>
</dbReference>
<dbReference type="SUPFAM" id="SSF47413">
    <property type="entry name" value="lambda repressor-like DNA-binding domains"/>
    <property type="match status" value="1"/>
</dbReference>
<organism evidence="3 4">
    <name type="scientific">Actinospica acidithermotolerans</name>
    <dbReference type="NCBI Taxonomy" id="2828514"/>
    <lineage>
        <taxon>Bacteria</taxon>
        <taxon>Bacillati</taxon>
        <taxon>Actinomycetota</taxon>
        <taxon>Actinomycetes</taxon>
        <taxon>Catenulisporales</taxon>
        <taxon>Actinospicaceae</taxon>
        <taxon>Actinospica</taxon>
    </lineage>
</organism>
<dbReference type="InterPro" id="IPR001387">
    <property type="entry name" value="Cro/C1-type_HTH"/>
</dbReference>
<dbReference type="Gene3D" id="1.10.260.40">
    <property type="entry name" value="lambda repressor-like DNA-binding domains"/>
    <property type="match status" value="1"/>
</dbReference>
<evidence type="ECO:0000313" key="4">
    <source>
        <dbReference type="Proteomes" id="UP000676325"/>
    </source>
</evidence>
<dbReference type="EMBL" id="JAGSOH010000200">
    <property type="protein sequence ID" value="MBR7831236.1"/>
    <property type="molecule type" value="Genomic_DNA"/>
</dbReference>
<evidence type="ECO:0000259" key="2">
    <source>
        <dbReference type="PROSITE" id="PS50943"/>
    </source>
</evidence>